<organism evidence="1 2">
    <name type="scientific">Brassica rapa subsp. trilocularis</name>
    <dbReference type="NCBI Taxonomy" id="1813537"/>
    <lineage>
        <taxon>Eukaryota</taxon>
        <taxon>Viridiplantae</taxon>
        <taxon>Streptophyta</taxon>
        <taxon>Embryophyta</taxon>
        <taxon>Tracheophyta</taxon>
        <taxon>Spermatophyta</taxon>
        <taxon>Magnoliopsida</taxon>
        <taxon>eudicotyledons</taxon>
        <taxon>Gunneridae</taxon>
        <taxon>Pentapetalae</taxon>
        <taxon>rosids</taxon>
        <taxon>malvids</taxon>
        <taxon>Brassicales</taxon>
        <taxon>Brassicaceae</taxon>
        <taxon>Brassiceae</taxon>
        <taxon>Brassica</taxon>
    </lineage>
</organism>
<keyword evidence="2" id="KW-1185">Reference proteome</keyword>
<reference evidence="1 2" key="1">
    <citation type="submission" date="2021-03" db="EMBL/GenBank/DDBJ databases">
        <authorList>
            <person name="King G.J."/>
            <person name="Bancroft I."/>
            <person name="Baten A."/>
            <person name="Bloomfield J."/>
            <person name="Borpatragohain P."/>
            <person name="He Z."/>
            <person name="Irish N."/>
            <person name="Irwin J."/>
            <person name="Liu K."/>
            <person name="Mauleon R.P."/>
            <person name="Moore J."/>
            <person name="Morris R."/>
            <person name="Ostergaard L."/>
            <person name="Wang B."/>
            <person name="Wells R."/>
        </authorList>
    </citation>
    <scope>NUCLEOTIDE SEQUENCE [LARGE SCALE GENOMIC DNA]</scope>
    <source>
        <strain evidence="1">R-o-18</strain>
        <tissue evidence="1">Leaf</tissue>
    </source>
</reference>
<name>A0ABQ7NF10_BRACM</name>
<proteinExistence type="predicted"/>
<gene>
    <name evidence="1" type="primary">A02p018600.1_BraROA</name>
    <name evidence="1" type="ORF">IGI04_005783</name>
</gene>
<evidence type="ECO:0000313" key="2">
    <source>
        <dbReference type="Proteomes" id="UP000823674"/>
    </source>
</evidence>
<dbReference type="Proteomes" id="UP000823674">
    <property type="component" value="Chromosome A02"/>
</dbReference>
<dbReference type="EMBL" id="JADBGQ010000002">
    <property type="protein sequence ID" value="KAG5409464.1"/>
    <property type="molecule type" value="Genomic_DNA"/>
</dbReference>
<comment type="caution">
    <text evidence="1">The sequence shown here is derived from an EMBL/GenBank/DDBJ whole genome shotgun (WGS) entry which is preliminary data.</text>
</comment>
<protein>
    <submittedName>
        <fullName evidence="1">Uncharacterized protein</fullName>
    </submittedName>
</protein>
<evidence type="ECO:0000313" key="1">
    <source>
        <dbReference type="EMBL" id="KAG5409464.1"/>
    </source>
</evidence>
<sequence length="91" mass="10218">MFEIHIVSRVNIVGIRANLVRLMSHLAKSSFATGSYAPFQTFLFEYFNFKINSYYLMLVGTTVSWTNIPPVAIVLLLSTAPVVVHLSPQDL</sequence>
<accession>A0ABQ7NF10</accession>